<dbReference type="AlphaFoldDB" id="A0AAN6JHP4"/>
<organism evidence="1 2">
    <name type="scientific">Tilletia horrida</name>
    <dbReference type="NCBI Taxonomy" id="155126"/>
    <lineage>
        <taxon>Eukaryota</taxon>
        <taxon>Fungi</taxon>
        <taxon>Dikarya</taxon>
        <taxon>Basidiomycota</taxon>
        <taxon>Ustilaginomycotina</taxon>
        <taxon>Exobasidiomycetes</taxon>
        <taxon>Tilletiales</taxon>
        <taxon>Tilletiaceae</taxon>
        <taxon>Tilletia</taxon>
    </lineage>
</organism>
<keyword evidence="2" id="KW-1185">Reference proteome</keyword>
<proteinExistence type="predicted"/>
<dbReference type="EMBL" id="JAPDMQ010000692">
    <property type="protein sequence ID" value="KAK0521261.1"/>
    <property type="molecule type" value="Genomic_DNA"/>
</dbReference>
<evidence type="ECO:0000313" key="1">
    <source>
        <dbReference type="EMBL" id="KAK0521261.1"/>
    </source>
</evidence>
<name>A0AAN6JHP4_9BASI</name>
<sequence length="313" mass="35712">MWSTVFDLDRGAFRRAGSKEFQHSVQTDEVSVSVYKQDDPAVHRTSSRGNAARRRARQRVENEEEFVYIEDLPTHVVLESVGKAVLIDPGQVNLFTFVHEGFGDSGNPADAEGAARSWVYTRVERDQNRGYRIHDARREQLRERLDGVVDAQLAGYEAAVSATDANSVLPSDFDRYVDAHLSFGDSVHTFYEDRTFRYLRMEAYSRELRDIHRVAKEIQDRFGPDTLLIFGNQAGKATTKHFPPKKSTLTWARIFAARGFRPPAPGLPLFANECDREQDVFRTYGGYDELRRTYAKYDPVRLSVRRQSGPIGP</sequence>
<comment type="caution">
    <text evidence="1">The sequence shown here is derived from an EMBL/GenBank/DDBJ whole genome shotgun (WGS) entry which is preliminary data.</text>
</comment>
<dbReference type="Proteomes" id="UP001176521">
    <property type="component" value="Unassembled WGS sequence"/>
</dbReference>
<protein>
    <submittedName>
        <fullName evidence="1">Uncharacterized protein</fullName>
    </submittedName>
</protein>
<reference evidence="1" key="1">
    <citation type="journal article" date="2023" name="PhytoFront">
        <title>Draft Genome Resources of Seven Strains of Tilletia horrida, Causal Agent of Kernel Smut of Rice.</title>
        <authorList>
            <person name="Khanal S."/>
            <person name="Antony Babu S."/>
            <person name="Zhou X.G."/>
        </authorList>
    </citation>
    <scope>NUCLEOTIDE SEQUENCE</scope>
    <source>
        <strain evidence="1">TX3</strain>
    </source>
</reference>
<gene>
    <name evidence="1" type="ORF">OC842_006841</name>
</gene>
<accession>A0AAN6JHP4</accession>
<evidence type="ECO:0000313" key="2">
    <source>
        <dbReference type="Proteomes" id="UP001176521"/>
    </source>
</evidence>